<evidence type="ECO:0000313" key="9">
    <source>
        <dbReference type="Proteomes" id="UP001279012"/>
    </source>
</evidence>
<dbReference type="PANTHER" id="PTHR42765">
    <property type="entry name" value="SOLEUCYL-TRNA SYNTHETASE"/>
    <property type="match status" value="1"/>
</dbReference>
<dbReference type="Gene3D" id="1.10.730.20">
    <property type="match status" value="1"/>
</dbReference>
<dbReference type="Pfam" id="PF08264">
    <property type="entry name" value="Anticodon_1"/>
    <property type="match status" value="1"/>
</dbReference>
<dbReference type="SUPFAM" id="SSF47323">
    <property type="entry name" value="Anticodon-binding domain of a subclass of class I aminoacyl-tRNA synthetases"/>
    <property type="match status" value="1"/>
</dbReference>
<dbReference type="GO" id="GO:0005829">
    <property type="term" value="C:cytosol"/>
    <property type="evidence" value="ECO:0007669"/>
    <property type="project" value="TreeGrafter"/>
</dbReference>
<dbReference type="PANTHER" id="PTHR42765:SF1">
    <property type="entry name" value="ISOLEUCINE--TRNA LIGASE, MITOCHONDRIAL"/>
    <property type="match status" value="1"/>
</dbReference>
<feature type="domain" description="Methionyl/Valyl/Leucyl/Isoleucyl-tRNA synthetase anticodon-binding" evidence="7">
    <location>
        <begin position="1"/>
        <end position="84"/>
    </location>
</feature>
<keyword evidence="3" id="KW-0067">ATP-binding</keyword>
<reference evidence="8" key="1">
    <citation type="submission" date="2023-11" db="EMBL/GenBank/DDBJ databases">
        <title>Detection of rare carbapenemases in Enterobacterales - comparison of two colorimetric and two CIM-based carbapenemase assays.</title>
        <authorList>
            <person name="Schaffarczyk L."/>
            <person name="Noster J."/>
            <person name="Stelzer Y."/>
            <person name="Sattler J."/>
            <person name="Gatermann S."/>
            <person name="Hamprecht A."/>
        </authorList>
    </citation>
    <scope>NUCLEOTIDE SEQUENCE</scope>
    <source>
        <strain evidence="8">CIM-Cont-037</strain>
    </source>
</reference>
<dbReference type="GO" id="GO:0006428">
    <property type="term" value="P:isoleucyl-tRNA aminoacylation"/>
    <property type="evidence" value="ECO:0007669"/>
    <property type="project" value="TreeGrafter"/>
</dbReference>
<keyword evidence="5" id="KW-0030">Aminoacyl-tRNA synthetase</keyword>
<dbReference type="GO" id="GO:0000049">
    <property type="term" value="F:tRNA binding"/>
    <property type="evidence" value="ECO:0007669"/>
    <property type="project" value="InterPro"/>
</dbReference>
<keyword evidence="1 8" id="KW-0436">Ligase</keyword>
<keyword evidence="4" id="KW-0648">Protein biosynthesis</keyword>
<protein>
    <submittedName>
        <fullName evidence="8">Class I tRNA ligase family protein</fullName>
    </submittedName>
</protein>
<dbReference type="EMBL" id="JAWZZT010000599">
    <property type="protein sequence ID" value="MDX7018170.1"/>
    <property type="molecule type" value="Genomic_DNA"/>
</dbReference>
<dbReference type="GO" id="GO:0004822">
    <property type="term" value="F:isoleucine-tRNA ligase activity"/>
    <property type="evidence" value="ECO:0007669"/>
    <property type="project" value="UniProtKB-EC"/>
</dbReference>
<organism evidence="8 9">
    <name type="scientific">Klebsiella aerogenes</name>
    <name type="common">Enterobacter aerogenes</name>
    <dbReference type="NCBI Taxonomy" id="548"/>
    <lineage>
        <taxon>Bacteria</taxon>
        <taxon>Pseudomonadati</taxon>
        <taxon>Pseudomonadota</taxon>
        <taxon>Gammaproteobacteria</taxon>
        <taxon>Enterobacterales</taxon>
        <taxon>Enterobacteriaceae</taxon>
        <taxon>Klebsiella/Raoultella group</taxon>
        <taxon>Klebsiella</taxon>
    </lineage>
</organism>
<dbReference type="GO" id="GO:0005524">
    <property type="term" value="F:ATP binding"/>
    <property type="evidence" value="ECO:0007669"/>
    <property type="project" value="UniProtKB-KW"/>
</dbReference>
<accession>A0AAW9ED48</accession>
<gene>
    <name evidence="8" type="ORF">SJ059_27485</name>
</gene>
<evidence type="ECO:0000259" key="7">
    <source>
        <dbReference type="Pfam" id="PF08264"/>
    </source>
</evidence>
<feature type="non-terminal residue" evidence="8">
    <location>
        <position position="1"/>
    </location>
</feature>
<sequence>VIQRLMQFCSVEMGSFYLDIIKDRQYTAKSDSVARRSCQTALYHIIEALVRWMAPIMSFTADEIWAQLPGERAKFVFTQEWYTDLFGLEASETLN</sequence>
<evidence type="ECO:0000256" key="4">
    <source>
        <dbReference type="ARBA" id="ARBA00022917"/>
    </source>
</evidence>
<comment type="caution">
    <text evidence="8">The sequence shown here is derived from an EMBL/GenBank/DDBJ whole genome shotgun (WGS) entry which is preliminary data.</text>
</comment>
<feature type="non-terminal residue" evidence="8">
    <location>
        <position position="95"/>
    </location>
</feature>
<evidence type="ECO:0000256" key="6">
    <source>
        <dbReference type="ARBA" id="ARBA00048359"/>
    </source>
</evidence>
<dbReference type="Proteomes" id="UP001279012">
    <property type="component" value="Unassembled WGS sequence"/>
</dbReference>
<proteinExistence type="predicted"/>
<dbReference type="InterPro" id="IPR009080">
    <property type="entry name" value="tRNAsynth_Ia_anticodon-bd"/>
</dbReference>
<dbReference type="InterPro" id="IPR013155">
    <property type="entry name" value="M/V/L/I-tRNA-synth_anticd-bd"/>
</dbReference>
<name>A0AAW9ED48_KLEAE</name>
<evidence type="ECO:0000256" key="2">
    <source>
        <dbReference type="ARBA" id="ARBA00022741"/>
    </source>
</evidence>
<evidence type="ECO:0000256" key="3">
    <source>
        <dbReference type="ARBA" id="ARBA00022840"/>
    </source>
</evidence>
<dbReference type="InterPro" id="IPR033708">
    <property type="entry name" value="Anticodon_Ile_BEm"/>
</dbReference>
<evidence type="ECO:0000313" key="8">
    <source>
        <dbReference type="EMBL" id="MDX7018170.1"/>
    </source>
</evidence>
<comment type="catalytic activity">
    <reaction evidence="6">
        <text>tRNA(Ile) + L-isoleucine + ATP = L-isoleucyl-tRNA(Ile) + AMP + diphosphate</text>
        <dbReference type="Rhea" id="RHEA:11060"/>
        <dbReference type="Rhea" id="RHEA-COMP:9666"/>
        <dbReference type="Rhea" id="RHEA-COMP:9695"/>
        <dbReference type="ChEBI" id="CHEBI:30616"/>
        <dbReference type="ChEBI" id="CHEBI:33019"/>
        <dbReference type="ChEBI" id="CHEBI:58045"/>
        <dbReference type="ChEBI" id="CHEBI:78442"/>
        <dbReference type="ChEBI" id="CHEBI:78528"/>
        <dbReference type="ChEBI" id="CHEBI:456215"/>
        <dbReference type="EC" id="6.1.1.5"/>
    </reaction>
</comment>
<keyword evidence="2" id="KW-0547">Nucleotide-binding</keyword>
<evidence type="ECO:0000256" key="1">
    <source>
        <dbReference type="ARBA" id="ARBA00022598"/>
    </source>
</evidence>
<evidence type="ECO:0000256" key="5">
    <source>
        <dbReference type="ARBA" id="ARBA00023146"/>
    </source>
</evidence>
<dbReference type="InterPro" id="IPR050081">
    <property type="entry name" value="Ile-tRNA_ligase"/>
</dbReference>
<dbReference type="CDD" id="cd07960">
    <property type="entry name" value="Anticodon_Ia_Ile_BEm"/>
    <property type="match status" value="1"/>
</dbReference>
<dbReference type="AlphaFoldDB" id="A0AAW9ED48"/>